<accession>A0ABW5XK71</accession>
<sequence length="445" mass="50032">MKTKLICCIAILLQLNLASAQNTVTLTGKLINFGNQVTVSDMSDFQYLEVPTNERVIIPESGGKFAITFNLAAPNYFRVGRNILYLSPGDKMEVFIDYNDSKKAIFNGTGQEANRYLAETPLPKMGSYVNGGAIIQYEVKETLDKITQIGSYRSNQLAAVKNVTPEFKRLEEARIKADVINSFNYVGIYAKYKQELSYAPGIYGQMFNAVAKQEKRKYQQNFVDASFMKLAVYRDIAEEMVKDEAENADVVKIKEWYKASALVDKMKRENDKAKLAAYASQADDINDPRYKAALKTYAQSLLKFGKGDTAVDFAAIDMDGKKVNLADLKGKIIYVDIWATWCIPCLQEMPALELVKKKYADNPNVIFVSLSIDDDNDLAKWKKNVSSRKANGYQWQINRVKLKAYNVTEIPRALLIDKDLKMLNMTAPMPSSKDLSATIDGLLAK</sequence>
<gene>
    <name evidence="3" type="ORF">ACFSYC_02840</name>
</gene>
<name>A0ABW5XK71_9SPHI</name>
<evidence type="ECO:0000313" key="4">
    <source>
        <dbReference type="Proteomes" id="UP001597601"/>
    </source>
</evidence>
<protein>
    <submittedName>
        <fullName evidence="3">TlpA family protein disulfide reductase</fullName>
    </submittedName>
</protein>
<evidence type="ECO:0000259" key="2">
    <source>
        <dbReference type="PROSITE" id="PS51352"/>
    </source>
</evidence>
<dbReference type="InterPro" id="IPR000866">
    <property type="entry name" value="AhpC/TSA"/>
</dbReference>
<keyword evidence="4" id="KW-1185">Reference proteome</keyword>
<dbReference type="EMBL" id="JBHUON010000002">
    <property type="protein sequence ID" value="MFD2863614.1"/>
    <property type="molecule type" value="Genomic_DNA"/>
</dbReference>
<dbReference type="PANTHER" id="PTHR42852:SF13">
    <property type="entry name" value="PROTEIN DIPZ"/>
    <property type="match status" value="1"/>
</dbReference>
<dbReference type="Pfam" id="PF00578">
    <property type="entry name" value="AhpC-TSA"/>
    <property type="match status" value="1"/>
</dbReference>
<proteinExistence type="predicted"/>
<dbReference type="PANTHER" id="PTHR42852">
    <property type="entry name" value="THIOL:DISULFIDE INTERCHANGE PROTEIN DSBE"/>
    <property type="match status" value="1"/>
</dbReference>
<dbReference type="PROSITE" id="PS51352">
    <property type="entry name" value="THIOREDOXIN_2"/>
    <property type="match status" value="1"/>
</dbReference>
<feature type="domain" description="Thioredoxin" evidence="2">
    <location>
        <begin position="304"/>
        <end position="444"/>
    </location>
</feature>
<comment type="caution">
    <text evidence="3">The sequence shown here is derived from an EMBL/GenBank/DDBJ whole genome shotgun (WGS) entry which is preliminary data.</text>
</comment>
<dbReference type="InterPro" id="IPR036249">
    <property type="entry name" value="Thioredoxin-like_sf"/>
</dbReference>
<dbReference type="Proteomes" id="UP001597601">
    <property type="component" value="Unassembled WGS sequence"/>
</dbReference>
<reference evidence="4" key="1">
    <citation type="journal article" date="2019" name="Int. J. Syst. Evol. Microbiol.">
        <title>The Global Catalogue of Microorganisms (GCM) 10K type strain sequencing project: providing services to taxonomists for standard genome sequencing and annotation.</title>
        <authorList>
            <consortium name="The Broad Institute Genomics Platform"/>
            <consortium name="The Broad Institute Genome Sequencing Center for Infectious Disease"/>
            <person name="Wu L."/>
            <person name="Ma J."/>
        </authorList>
    </citation>
    <scope>NUCLEOTIDE SEQUENCE [LARGE SCALE GENOMIC DNA]</scope>
    <source>
        <strain evidence="4">KCTC 52232</strain>
    </source>
</reference>
<dbReference type="Gene3D" id="3.40.30.10">
    <property type="entry name" value="Glutaredoxin"/>
    <property type="match status" value="1"/>
</dbReference>
<feature type="signal peptide" evidence="1">
    <location>
        <begin position="1"/>
        <end position="20"/>
    </location>
</feature>
<dbReference type="SUPFAM" id="SSF52833">
    <property type="entry name" value="Thioredoxin-like"/>
    <property type="match status" value="1"/>
</dbReference>
<evidence type="ECO:0000313" key="3">
    <source>
        <dbReference type="EMBL" id="MFD2863614.1"/>
    </source>
</evidence>
<dbReference type="InterPro" id="IPR050553">
    <property type="entry name" value="Thioredoxin_ResA/DsbE_sf"/>
</dbReference>
<organism evidence="3 4">
    <name type="scientific">Mucilaginibacter antarcticus</name>
    <dbReference type="NCBI Taxonomy" id="1855725"/>
    <lineage>
        <taxon>Bacteria</taxon>
        <taxon>Pseudomonadati</taxon>
        <taxon>Bacteroidota</taxon>
        <taxon>Sphingobacteriia</taxon>
        <taxon>Sphingobacteriales</taxon>
        <taxon>Sphingobacteriaceae</taxon>
        <taxon>Mucilaginibacter</taxon>
    </lineage>
</organism>
<feature type="chain" id="PRO_5046482144" evidence="1">
    <location>
        <begin position="21"/>
        <end position="445"/>
    </location>
</feature>
<dbReference type="InterPro" id="IPR013766">
    <property type="entry name" value="Thioredoxin_domain"/>
</dbReference>
<evidence type="ECO:0000256" key="1">
    <source>
        <dbReference type="SAM" id="SignalP"/>
    </source>
</evidence>
<dbReference type="RefSeq" id="WP_377123310.1">
    <property type="nucleotide sequence ID" value="NZ_JBHUHN010000001.1"/>
</dbReference>
<keyword evidence="1" id="KW-0732">Signal</keyword>
<dbReference type="CDD" id="cd02966">
    <property type="entry name" value="TlpA_like_family"/>
    <property type="match status" value="1"/>
</dbReference>